<dbReference type="PRINTS" id="PR00386">
    <property type="entry name" value="P53SUPPRESSR"/>
</dbReference>
<dbReference type="OrthoDB" id="5915660at2759"/>
<comment type="cofactor">
    <cofactor evidence="11">
        <name>Zn(2+)</name>
        <dbReference type="ChEBI" id="CHEBI:29105"/>
    </cofactor>
    <text evidence="11">Binds 1 zinc ion per subunit.</text>
</comment>
<keyword evidence="9" id="KW-0804">Transcription</keyword>
<feature type="compositionally biased region" description="Basic residues" evidence="12">
    <location>
        <begin position="208"/>
        <end position="217"/>
    </location>
</feature>
<evidence type="ECO:0000259" key="13">
    <source>
        <dbReference type="Pfam" id="PF00870"/>
    </source>
</evidence>
<feature type="binding site" evidence="11">
    <location>
        <position position="89"/>
    </location>
    <ligand>
        <name>Zn(2+)</name>
        <dbReference type="ChEBI" id="CHEBI:29105"/>
    </ligand>
</feature>
<dbReference type="GO" id="GO:0006915">
    <property type="term" value="P:apoptotic process"/>
    <property type="evidence" value="ECO:0007669"/>
    <property type="project" value="UniProtKB-KW"/>
</dbReference>
<keyword evidence="8" id="KW-0010">Activator</keyword>
<dbReference type="Gene3D" id="2.60.40.720">
    <property type="match status" value="1"/>
</dbReference>
<evidence type="ECO:0000256" key="2">
    <source>
        <dbReference type="ARBA" id="ARBA00006167"/>
    </source>
</evidence>
<evidence type="ECO:0000256" key="1">
    <source>
        <dbReference type="ARBA" id="ARBA00004123"/>
    </source>
</evidence>
<keyword evidence="10" id="KW-0539">Nucleus</keyword>
<comment type="subcellular location">
    <subcellularLocation>
        <location evidence="1">Nucleus</location>
    </subcellularLocation>
</comment>
<evidence type="ECO:0000256" key="3">
    <source>
        <dbReference type="ARBA" id="ARBA00022703"/>
    </source>
</evidence>
<evidence type="ECO:0000256" key="11">
    <source>
        <dbReference type="PIRSR" id="PIRSR602117-1"/>
    </source>
</evidence>
<dbReference type="Proteomes" id="UP001151699">
    <property type="component" value="Chromosome X"/>
</dbReference>
<feature type="binding site" evidence="11">
    <location>
        <position position="155"/>
    </location>
    <ligand>
        <name>Zn(2+)</name>
        <dbReference type="ChEBI" id="CHEBI:29105"/>
    </ligand>
</feature>
<keyword evidence="7" id="KW-0238">DNA-binding</keyword>
<dbReference type="GO" id="GO:0000978">
    <property type="term" value="F:RNA polymerase II cis-regulatory region sequence-specific DNA binding"/>
    <property type="evidence" value="ECO:0007669"/>
    <property type="project" value="TreeGrafter"/>
</dbReference>
<evidence type="ECO:0000256" key="8">
    <source>
        <dbReference type="ARBA" id="ARBA00023159"/>
    </source>
</evidence>
<gene>
    <name evidence="14" type="primary">Tp63</name>
    <name evidence="14" type="ORF">Bhyg_13068</name>
</gene>
<organism evidence="14 15">
    <name type="scientific">Pseudolycoriella hygida</name>
    <dbReference type="NCBI Taxonomy" id="35572"/>
    <lineage>
        <taxon>Eukaryota</taxon>
        <taxon>Metazoa</taxon>
        <taxon>Ecdysozoa</taxon>
        <taxon>Arthropoda</taxon>
        <taxon>Hexapoda</taxon>
        <taxon>Insecta</taxon>
        <taxon>Pterygota</taxon>
        <taxon>Neoptera</taxon>
        <taxon>Endopterygota</taxon>
        <taxon>Diptera</taxon>
        <taxon>Nematocera</taxon>
        <taxon>Sciaroidea</taxon>
        <taxon>Sciaridae</taxon>
        <taxon>Pseudolycoriella</taxon>
    </lineage>
</organism>
<evidence type="ECO:0000256" key="5">
    <source>
        <dbReference type="ARBA" id="ARBA00022833"/>
    </source>
</evidence>
<evidence type="ECO:0000256" key="12">
    <source>
        <dbReference type="SAM" id="MobiDB-lite"/>
    </source>
</evidence>
<reference evidence="14" key="1">
    <citation type="submission" date="2022-07" db="EMBL/GenBank/DDBJ databases">
        <authorList>
            <person name="Trinca V."/>
            <person name="Uliana J.V.C."/>
            <person name="Torres T.T."/>
            <person name="Ward R.J."/>
            <person name="Monesi N."/>
        </authorList>
    </citation>
    <scope>NUCLEOTIDE SEQUENCE</scope>
    <source>
        <strain evidence="14">HSMRA1968</strain>
        <tissue evidence="14">Whole embryos</tissue>
    </source>
</reference>
<dbReference type="GO" id="GO:0046872">
    <property type="term" value="F:metal ion binding"/>
    <property type="evidence" value="ECO:0007669"/>
    <property type="project" value="UniProtKB-KW"/>
</dbReference>
<feature type="region of interest" description="Disordered" evidence="12">
    <location>
        <begin position="196"/>
        <end position="217"/>
    </location>
</feature>
<evidence type="ECO:0000256" key="4">
    <source>
        <dbReference type="ARBA" id="ARBA00022723"/>
    </source>
</evidence>
<evidence type="ECO:0000256" key="7">
    <source>
        <dbReference type="ARBA" id="ARBA00023125"/>
    </source>
</evidence>
<keyword evidence="3" id="KW-0053">Apoptosis</keyword>
<dbReference type="InterPro" id="IPR008967">
    <property type="entry name" value="p53-like_TF_DNA-bd_sf"/>
</dbReference>
<comment type="similarity">
    <text evidence="2">Belongs to the p53 family.</text>
</comment>
<keyword evidence="5 11" id="KW-0862">Zinc</keyword>
<evidence type="ECO:0000256" key="6">
    <source>
        <dbReference type="ARBA" id="ARBA00023015"/>
    </source>
</evidence>
<feature type="domain" description="p53 DNA-binding" evidence="13">
    <location>
        <begin position="17"/>
        <end position="203"/>
    </location>
</feature>
<keyword evidence="6" id="KW-0805">Transcription regulation</keyword>
<dbReference type="PANTHER" id="PTHR11447:SF16">
    <property type="entry name" value="P53 PROTEIN LONG FORM VARIANT 1"/>
    <property type="match status" value="1"/>
</dbReference>
<dbReference type="InterPro" id="IPR002117">
    <property type="entry name" value="p53_tumour_suppressor"/>
</dbReference>
<name>A0A9Q0S1U3_9DIPT</name>
<proteinExistence type="inferred from homology"/>
<dbReference type="EMBL" id="WJQU01000003">
    <property type="protein sequence ID" value="KAJ6640318.1"/>
    <property type="molecule type" value="Genomic_DNA"/>
</dbReference>
<feature type="binding site" evidence="11">
    <location>
        <position position="86"/>
    </location>
    <ligand>
        <name>Zn(2+)</name>
        <dbReference type="ChEBI" id="CHEBI:29105"/>
    </ligand>
</feature>
<comment type="caution">
    <text evidence="14">The sequence shown here is derived from an EMBL/GenBank/DDBJ whole genome shotgun (WGS) entry which is preliminary data.</text>
</comment>
<keyword evidence="15" id="KW-1185">Reference proteome</keyword>
<evidence type="ECO:0000313" key="15">
    <source>
        <dbReference type="Proteomes" id="UP001151699"/>
    </source>
</evidence>
<keyword evidence="4 11" id="KW-0479">Metal-binding</keyword>
<evidence type="ECO:0000256" key="10">
    <source>
        <dbReference type="ARBA" id="ARBA00023242"/>
    </source>
</evidence>
<sequence length="217" mass="25169">MPHPEHWNKFPNMDDVTTRYELDMHMDPGDNPNWLYNVKQNKVFIKVNSVMTLTFTYKPFDATNLFLRAMLVYTSPDDMHLDIKRCANHRETSNNLHTEVPPAHILKCCHPHAKYVGVENQKLFGERLSVVLPLGRPALNEKGEAIESTMWTFLCQNSCTNGMNRKSTAVIFTLENDLYEIIGKQVMRFKVCSCPKRDNQREDPSARTLKREKKAPE</sequence>
<dbReference type="InterPro" id="IPR012346">
    <property type="entry name" value="p53/RUNT-type_TF_DNA-bd_sf"/>
</dbReference>
<dbReference type="InterPro" id="IPR011615">
    <property type="entry name" value="p53_DNA-bd"/>
</dbReference>
<feature type="compositionally biased region" description="Basic and acidic residues" evidence="12">
    <location>
        <begin position="196"/>
        <end position="205"/>
    </location>
</feature>
<dbReference type="PANTHER" id="PTHR11447">
    <property type="entry name" value="CELLULAR TUMOR ANTIGEN P53"/>
    <property type="match status" value="1"/>
</dbReference>
<dbReference type="CDD" id="cd08367">
    <property type="entry name" value="P53"/>
    <property type="match status" value="1"/>
</dbReference>
<dbReference type="GO" id="GO:0000981">
    <property type="term" value="F:DNA-binding transcription factor activity, RNA polymerase II-specific"/>
    <property type="evidence" value="ECO:0007669"/>
    <property type="project" value="TreeGrafter"/>
</dbReference>
<dbReference type="GO" id="GO:0005634">
    <property type="term" value="C:nucleus"/>
    <property type="evidence" value="ECO:0007669"/>
    <property type="project" value="UniProtKB-SubCell"/>
</dbReference>
<accession>A0A9Q0S1U3</accession>
<evidence type="ECO:0000256" key="9">
    <source>
        <dbReference type="ARBA" id="ARBA00023163"/>
    </source>
</evidence>
<dbReference type="Pfam" id="PF00870">
    <property type="entry name" value="P53"/>
    <property type="match status" value="1"/>
</dbReference>
<feature type="binding site" evidence="11">
    <location>
        <position position="159"/>
    </location>
    <ligand>
        <name>Zn(2+)</name>
        <dbReference type="ChEBI" id="CHEBI:29105"/>
    </ligand>
</feature>
<dbReference type="AlphaFoldDB" id="A0A9Q0S1U3"/>
<dbReference type="SUPFAM" id="SSF49417">
    <property type="entry name" value="p53-like transcription factors"/>
    <property type="match status" value="1"/>
</dbReference>
<evidence type="ECO:0000313" key="14">
    <source>
        <dbReference type="EMBL" id="KAJ6640318.1"/>
    </source>
</evidence>
<protein>
    <submittedName>
        <fullName evidence="14">Tumor protein 63</fullName>
    </submittedName>
</protein>
<feature type="non-terminal residue" evidence="14">
    <location>
        <position position="1"/>
    </location>
</feature>